<dbReference type="InterPro" id="IPR027124">
    <property type="entry name" value="Swc5/CFDP1/2"/>
</dbReference>
<keyword evidence="3" id="KW-1185">Reference proteome</keyword>
<dbReference type="AlphaFoldDB" id="A0AAD9UIX8"/>
<feature type="compositionally biased region" description="Basic and acidic residues" evidence="1">
    <location>
        <begin position="385"/>
        <end position="399"/>
    </location>
</feature>
<protein>
    <recommendedName>
        <fullName evidence="4">Endonuclease/exonuclease/phosphatase domain-containing protein</fullName>
    </recommendedName>
</protein>
<name>A0AAD9UIX8_RIDPI</name>
<proteinExistence type="predicted"/>
<comment type="caution">
    <text evidence="2">The sequence shown here is derived from an EMBL/GenBank/DDBJ whole genome shotgun (WGS) entry which is preliminary data.</text>
</comment>
<dbReference type="Proteomes" id="UP001209878">
    <property type="component" value="Unassembled WGS sequence"/>
</dbReference>
<gene>
    <name evidence="2" type="ORF">NP493_64g04012</name>
</gene>
<organism evidence="2 3">
    <name type="scientific">Ridgeia piscesae</name>
    <name type="common">Tubeworm</name>
    <dbReference type="NCBI Taxonomy" id="27915"/>
    <lineage>
        <taxon>Eukaryota</taxon>
        <taxon>Metazoa</taxon>
        <taxon>Spiralia</taxon>
        <taxon>Lophotrochozoa</taxon>
        <taxon>Annelida</taxon>
        <taxon>Polychaeta</taxon>
        <taxon>Sedentaria</taxon>
        <taxon>Canalipalpata</taxon>
        <taxon>Sabellida</taxon>
        <taxon>Siboglinidae</taxon>
        <taxon>Ridgeia</taxon>
    </lineage>
</organism>
<accession>A0AAD9UIX8</accession>
<dbReference type="Gene3D" id="3.60.10.10">
    <property type="entry name" value="Endonuclease/exonuclease/phosphatase"/>
    <property type="match status" value="1"/>
</dbReference>
<dbReference type="PANTHER" id="PTHR23227">
    <property type="entry name" value="BUCENTAUR RELATED"/>
    <property type="match status" value="1"/>
</dbReference>
<sequence length="424" mass="47244">MSLYKTGPKKKKEMLTKDEHESLAEEVRKSWLLRGDEVEPQTGNKASTFAHSTSAVASSTYSTTDVTTFTEPSDRTTTSSAGIANITIDCPANEMKKTIARHIACGVAGDTKQSVTSSPCYVNAVPADDEEKFPVSEPKQYLKESMERYIALLNNVLSLLHIIVSNVSIAKVSPIDDFVNLLINLYNNQGVGASQTEYGRNDTVLGHEEEDAHHTEGVAFMLSHETQNALINWEAAEPRIIYASFKTKKENIKLNIIQCYAPKNEKDEETKEDFYNKLQTLCNKLKEKDMTILMGDLNAKIGSDNSGYEEAMGRRGLGKLNENGEMLPDFCALNSMITGGSVFPHRRIHKAIWVSPDHRTENQIDHICTKRGRCSLRPPSSAGQNKDEAKEERSQEEHQNAVQCGLPKGQGDNRDRPTYSQKQI</sequence>
<evidence type="ECO:0008006" key="4">
    <source>
        <dbReference type="Google" id="ProtNLM"/>
    </source>
</evidence>
<evidence type="ECO:0000256" key="1">
    <source>
        <dbReference type="SAM" id="MobiDB-lite"/>
    </source>
</evidence>
<dbReference type="SUPFAM" id="SSF56219">
    <property type="entry name" value="DNase I-like"/>
    <property type="match status" value="1"/>
</dbReference>
<evidence type="ECO:0000313" key="3">
    <source>
        <dbReference type="Proteomes" id="UP001209878"/>
    </source>
</evidence>
<dbReference type="CDD" id="cd09076">
    <property type="entry name" value="L1-EN"/>
    <property type="match status" value="1"/>
</dbReference>
<dbReference type="EMBL" id="JAODUO010000064">
    <property type="protein sequence ID" value="KAK2190947.1"/>
    <property type="molecule type" value="Genomic_DNA"/>
</dbReference>
<reference evidence="2" key="1">
    <citation type="journal article" date="2023" name="Mol. Biol. Evol.">
        <title>Third-Generation Sequencing Reveals the Adaptive Role of the Epigenome in Three Deep-Sea Polychaetes.</title>
        <authorList>
            <person name="Perez M."/>
            <person name="Aroh O."/>
            <person name="Sun Y."/>
            <person name="Lan Y."/>
            <person name="Juniper S.K."/>
            <person name="Young C.R."/>
            <person name="Angers B."/>
            <person name="Qian P.Y."/>
        </authorList>
    </citation>
    <scope>NUCLEOTIDE SEQUENCE</scope>
    <source>
        <strain evidence="2">R07B-5</strain>
    </source>
</reference>
<dbReference type="PANTHER" id="PTHR23227:SF67">
    <property type="entry name" value="CRANIOFACIAL DEVELOPMENT PROTEIN 2-LIKE"/>
    <property type="match status" value="1"/>
</dbReference>
<dbReference type="InterPro" id="IPR036691">
    <property type="entry name" value="Endo/exonu/phosph_ase_sf"/>
</dbReference>
<evidence type="ECO:0000313" key="2">
    <source>
        <dbReference type="EMBL" id="KAK2190947.1"/>
    </source>
</evidence>
<feature type="region of interest" description="Disordered" evidence="1">
    <location>
        <begin position="372"/>
        <end position="424"/>
    </location>
</feature>